<proteinExistence type="predicted"/>
<keyword evidence="1" id="KW-0378">Hydrolase</keyword>
<keyword evidence="2" id="KW-0326">Glycosidase</keyword>
<evidence type="ECO:0000313" key="5">
    <source>
        <dbReference type="Proteomes" id="UP000321892"/>
    </source>
</evidence>
<dbReference type="Pfam" id="PF00128">
    <property type="entry name" value="Alpha-amylase"/>
    <property type="match status" value="1"/>
</dbReference>
<name>A0A510JHU0_9FUSO</name>
<dbReference type="InterPro" id="IPR014756">
    <property type="entry name" value="Ig_E-set"/>
</dbReference>
<dbReference type="InterPro" id="IPR017853">
    <property type="entry name" value="GH"/>
</dbReference>
<dbReference type="Gene3D" id="3.20.20.80">
    <property type="entry name" value="Glycosidases"/>
    <property type="match status" value="1"/>
</dbReference>
<organism evidence="4 5">
    <name type="scientific">Leptotrichia hofstadii</name>
    <dbReference type="NCBI Taxonomy" id="157688"/>
    <lineage>
        <taxon>Bacteria</taxon>
        <taxon>Fusobacteriati</taxon>
        <taxon>Fusobacteriota</taxon>
        <taxon>Fusobacteriia</taxon>
        <taxon>Fusobacteriales</taxon>
        <taxon>Leptotrichiaceae</taxon>
        <taxon>Leptotrichia</taxon>
    </lineage>
</organism>
<dbReference type="RefSeq" id="WP_026746088.1">
    <property type="nucleotide sequence ID" value="NZ_AP019823.1"/>
</dbReference>
<dbReference type="InterPro" id="IPR045857">
    <property type="entry name" value="O16G_dom_2"/>
</dbReference>
<reference evidence="4 5" key="1">
    <citation type="submission" date="2019-07" db="EMBL/GenBank/DDBJ databases">
        <title>Complete Genome Sequence of Leptotrichia hofstadii Strain JCM16775.</title>
        <authorList>
            <person name="Watanabe S."/>
            <person name="Cui L."/>
        </authorList>
    </citation>
    <scope>NUCLEOTIDE SEQUENCE [LARGE SCALE GENOMIC DNA]</scope>
    <source>
        <strain evidence="4 5">JCM16775</strain>
    </source>
</reference>
<evidence type="ECO:0000259" key="3">
    <source>
        <dbReference type="SMART" id="SM00642"/>
    </source>
</evidence>
<dbReference type="Proteomes" id="UP000321892">
    <property type="component" value="Chromosome"/>
</dbReference>
<dbReference type="InterPro" id="IPR006047">
    <property type="entry name" value="GH13_cat_dom"/>
</dbReference>
<dbReference type="OrthoDB" id="9805159at2"/>
<dbReference type="InterPro" id="IPR013783">
    <property type="entry name" value="Ig-like_fold"/>
</dbReference>
<sequence length="587" mass="69119">MEKSAFYHRTESEYAYLYTEDEIHIRLRTKKNDVAQVILHYGDTALFDFTQDYQYHISMSIITSNLYHDYWQASVKVDYRRISYLFEILGTDGEKVFFGDMGVVENQPYQYQAGANSFKIPYLHDSDRVKVPKWVRETVWYQIFPERFANGNPEISPINSLAWDTDISPKHDDFFGGDLYGILQKLDYLQDLGITGLYFCPIFEAPSNHKYDTVNYFEIDKHFGDKETFRKLIEEAHKRNMKIMLDAVFNHIGNHSVQWHDVIKNGENSIYRDWFYIHSFPVYTNTEKIPDIHHHLNYDTFKFSPKLPKLNTSNPEVRQYLLDIATYWIKEFNIDAWRLDVANEVEHQFWKDFHNTVTAIKPDIYILGEIWHNSHTWLNGDEFHAVTNYPLAASIKSYFLTKTISAEEFKNQINSQLMYYRQQTNEVMLNMLDSHDTERILTTAKENHNAVKSALAFTFLHLGSPCIYYGTEIGMKGGSDPDCRRVMPWDENKQDTEMKNFIKKLIALRKDYIDWIIYGKRNIEILENNILKVTINYNNSELTISYNNTSNIIKLENTKKILLSNSKLISEDSTILLEPDTFAVHLC</sequence>
<dbReference type="AlphaFoldDB" id="A0A510JHU0"/>
<dbReference type="SUPFAM" id="SSF51445">
    <property type="entry name" value="(Trans)glycosidases"/>
    <property type="match status" value="1"/>
</dbReference>
<dbReference type="EMBL" id="AP019823">
    <property type="protein sequence ID" value="BBM38854.1"/>
    <property type="molecule type" value="Genomic_DNA"/>
</dbReference>
<dbReference type="GO" id="GO:0005975">
    <property type="term" value="P:carbohydrate metabolic process"/>
    <property type="evidence" value="ECO:0007669"/>
    <property type="project" value="InterPro"/>
</dbReference>
<keyword evidence="5" id="KW-1185">Reference proteome</keyword>
<dbReference type="Gene3D" id="3.90.400.10">
    <property type="entry name" value="Oligo-1,6-glucosidase, Domain 2"/>
    <property type="match status" value="1"/>
</dbReference>
<evidence type="ECO:0000256" key="1">
    <source>
        <dbReference type="ARBA" id="ARBA00022801"/>
    </source>
</evidence>
<dbReference type="CDD" id="cd02857">
    <property type="entry name" value="E_set_CDase_PDE_N"/>
    <property type="match status" value="1"/>
</dbReference>
<gene>
    <name evidence="4" type="ORF">JCM16775_1564</name>
</gene>
<dbReference type="PANTHER" id="PTHR10357">
    <property type="entry name" value="ALPHA-AMYLASE FAMILY MEMBER"/>
    <property type="match status" value="1"/>
</dbReference>
<dbReference type="CDD" id="cd11338">
    <property type="entry name" value="AmyAc_CMD"/>
    <property type="match status" value="1"/>
</dbReference>
<dbReference type="KEGG" id="lhf:JCM16775_1564"/>
<evidence type="ECO:0000313" key="4">
    <source>
        <dbReference type="EMBL" id="BBM38854.1"/>
    </source>
</evidence>
<dbReference type="InterPro" id="IPR004185">
    <property type="entry name" value="Glyco_hydro_13_lg-like_dom"/>
</dbReference>
<dbReference type="SUPFAM" id="SSF81296">
    <property type="entry name" value="E set domains"/>
    <property type="match status" value="1"/>
</dbReference>
<accession>A0A510JHU0</accession>
<evidence type="ECO:0000256" key="2">
    <source>
        <dbReference type="ARBA" id="ARBA00023295"/>
    </source>
</evidence>
<dbReference type="SMART" id="SM00642">
    <property type="entry name" value="Aamy"/>
    <property type="match status" value="1"/>
</dbReference>
<dbReference type="GO" id="GO:0004553">
    <property type="term" value="F:hydrolase activity, hydrolyzing O-glycosyl compounds"/>
    <property type="evidence" value="ECO:0007669"/>
    <property type="project" value="InterPro"/>
</dbReference>
<dbReference type="PANTHER" id="PTHR10357:SF210">
    <property type="entry name" value="MALTODEXTRIN GLUCOSIDASE"/>
    <property type="match status" value="1"/>
</dbReference>
<dbReference type="Gene3D" id="2.60.40.10">
    <property type="entry name" value="Immunoglobulins"/>
    <property type="match status" value="1"/>
</dbReference>
<dbReference type="Pfam" id="PF02903">
    <property type="entry name" value="Alpha-amylase_N"/>
    <property type="match status" value="1"/>
</dbReference>
<feature type="domain" description="Glycosyl hydrolase family 13 catalytic" evidence="3">
    <location>
        <begin position="142"/>
        <end position="509"/>
    </location>
</feature>
<protein>
    <submittedName>
        <fullName evidence="4">Neopullulanase</fullName>
    </submittedName>
</protein>